<dbReference type="Proteomes" id="UP001042704">
    <property type="component" value="Chromosome"/>
</dbReference>
<feature type="transmembrane region" description="Helical" evidence="7">
    <location>
        <begin position="293"/>
        <end position="318"/>
    </location>
</feature>
<dbReference type="KEGG" id="maqe:RJ40_09960"/>
<protein>
    <submittedName>
        <fullName evidence="8">MATE family efflux transporter</fullName>
    </submittedName>
</protein>
<evidence type="ECO:0000256" key="4">
    <source>
        <dbReference type="ARBA" id="ARBA00022692"/>
    </source>
</evidence>
<evidence type="ECO:0000256" key="7">
    <source>
        <dbReference type="SAM" id="Phobius"/>
    </source>
</evidence>
<feature type="transmembrane region" description="Helical" evidence="7">
    <location>
        <begin position="147"/>
        <end position="168"/>
    </location>
</feature>
<keyword evidence="9" id="KW-1185">Reference proteome</keyword>
<keyword evidence="6 7" id="KW-0472">Membrane</keyword>
<gene>
    <name evidence="8" type="ORF">RJ40_09960</name>
</gene>
<feature type="transmembrane region" description="Helical" evidence="7">
    <location>
        <begin position="36"/>
        <end position="55"/>
    </location>
</feature>
<reference evidence="8" key="1">
    <citation type="journal article" date="2001" name="Int. J. Syst. Evol. Microbiol.">
        <title>Methanofollis aquaemaris sp. nov., a methanogen isolated from an aquaculture fish pond.</title>
        <authorList>
            <person name="Lai M.C."/>
            <person name="Chen S.C."/>
        </authorList>
    </citation>
    <scope>NUCLEOTIDE SEQUENCE</scope>
    <source>
        <strain evidence="8">N2F9704</strain>
    </source>
</reference>
<evidence type="ECO:0000313" key="8">
    <source>
        <dbReference type="EMBL" id="QSZ67804.1"/>
    </source>
</evidence>
<comment type="subcellular location">
    <subcellularLocation>
        <location evidence="1">Cell membrane</location>
        <topology evidence="1">Multi-pass membrane protein</topology>
    </subcellularLocation>
</comment>
<feature type="transmembrane region" description="Helical" evidence="7">
    <location>
        <begin position="365"/>
        <end position="384"/>
    </location>
</feature>
<dbReference type="PANTHER" id="PTHR43549">
    <property type="entry name" value="MULTIDRUG RESISTANCE PROTEIN YPNP-RELATED"/>
    <property type="match status" value="1"/>
</dbReference>
<keyword evidence="5 7" id="KW-1133">Transmembrane helix</keyword>
<dbReference type="InterPro" id="IPR048279">
    <property type="entry name" value="MdtK-like"/>
</dbReference>
<dbReference type="Pfam" id="PF01554">
    <property type="entry name" value="MatE"/>
    <property type="match status" value="2"/>
</dbReference>
<evidence type="ECO:0000313" key="9">
    <source>
        <dbReference type="Proteomes" id="UP001042704"/>
    </source>
</evidence>
<dbReference type="EMBL" id="CP036172">
    <property type="protein sequence ID" value="QSZ67804.1"/>
    <property type="molecule type" value="Genomic_DNA"/>
</dbReference>
<feature type="transmembrane region" description="Helical" evidence="7">
    <location>
        <begin position="404"/>
        <end position="426"/>
    </location>
</feature>
<feature type="transmembrane region" description="Helical" evidence="7">
    <location>
        <begin position="330"/>
        <end position="359"/>
    </location>
</feature>
<dbReference type="GO" id="GO:0015297">
    <property type="term" value="F:antiporter activity"/>
    <property type="evidence" value="ECO:0007669"/>
    <property type="project" value="InterPro"/>
</dbReference>
<evidence type="ECO:0000256" key="5">
    <source>
        <dbReference type="ARBA" id="ARBA00022989"/>
    </source>
</evidence>
<feature type="transmembrane region" description="Helical" evidence="7">
    <location>
        <begin position="180"/>
        <end position="200"/>
    </location>
</feature>
<dbReference type="GO" id="GO:0005886">
    <property type="term" value="C:plasma membrane"/>
    <property type="evidence" value="ECO:0007669"/>
    <property type="project" value="UniProtKB-SubCell"/>
</dbReference>
<proteinExistence type="predicted"/>
<dbReference type="NCBIfam" id="TIGR00797">
    <property type="entry name" value="matE"/>
    <property type="match status" value="1"/>
</dbReference>
<feature type="transmembrane region" description="Helical" evidence="7">
    <location>
        <begin position="105"/>
        <end position="127"/>
    </location>
</feature>
<sequence>MHNNETKPPEQTGTTKGVSILTGDPKKAIIKLSGPMIMAMFLLSIYNLVDAVWVAGLGDDALAAVGFVTPVFMILIGLGNGLGAGVSSAISRRIGAKDRVGADSAAMHAMVLTILLSAIFTLPLTLLAGPVAAALGAGETADLAATYGSIVFSGTIFILFTNIAYAVLRAEGDTRRTMYAMGVSAVVNMLLDPVLIYWAGMGIAGAAWATIIAVALVSVILLYWFLVRRDTYVTLSWQGFSPDRAIFKDILRVGLPASMEFFLMSIVVIVINGLLVHVAGTEAVAVYTSGWRVVMFALIPFIAIGTSVVSVVGASYGARLFENLKTAHTFSVGLGVAIAIAISIVTWVFAPAIALVFTYSPESAHLAPTIVAFLQTICFFYPFVPPGIMSGSVFQGTGKGMYSLVLSLLRNLVFIAVFAYLLAIPLGLGEAGVWWGIVIGNILGGIVGYGWARIYIAHLLRVSEKGGGAAV</sequence>
<feature type="transmembrane region" description="Helical" evidence="7">
    <location>
        <begin position="432"/>
        <end position="452"/>
    </location>
</feature>
<accession>A0A8A3S7Y4</accession>
<dbReference type="GeneID" id="76424697"/>
<name>A0A8A3S7Y4_9EURY</name>
<dbReference type="PIRSF" id="PIRSF006603">
    <property type="entry name" value="DinF"/>
    <property type="match status" value="1"/>
</dbReference>
<evidence type="ECO:0000256" key="1">
    <source>
        <dbReference type="ARBA" id="ARBA00004651"/>
    </source>
</evidence>
<evidence type="ECO:0000256" key="6">
    <source>
        <dbReference type="ARBA" id="ARBA00023136"/>
    </source>
</evidence>
<organism evidence="8 9">
    <name type="scientific">Methanofollis aquaemaris</name>
    <dbReference type="NCBI Taxonomy" id="126734"/>
    <lineage>
        <taxon>Archaea</taxon>
        <taxon>Methanobacteriati</taxon>
        <taxon>Methanobacteriota</taxon>
        <taxon>Stenosarchaea group</taxon>
        <taxon>Methanomicrobia</taxon>
        <taxon>Methanomicrobiales</taxon>
        <taxon>Methanomicrobiaceae</taxon>
        <taxon>Methanofollis</taxon>
    </lineage>
</organism>
<feature type="transmembrane region" description="Helical" evidence="7">
    <location>
        <begin position="206"/>
        <end position="226"/>
    </location>
</feature>
<feature type="transmembrane region" description="Helical" evidence="7">
    <location>
        <begin position="261"/>
        <end position="287"/>
    </location>
</feature>
<dbReference type="InterPro" id="IPR002528">
    <property type="entry name" value="MATE_fam"/>
</dbReference>
<keyword evidence="4 7" id="KW-0812">Transmembrane</keyword>
<evidence type="ECO:0000256" key="3">
    <source>
        <dbReference type="ARBA" id="ARBA00022475"/>
    </source>
</evidence>
<dbReference type="InterPro" id="IPR052031">
    <property type="entry name" value="Membrane_Transporter-Flippase"/>
</dbReference>
<dbReference type="CDD" id="cd13147">
    <property type="entry name" value="MATE_MJ0709_like"/>
    <property type="match status" value="1"/>
</dbReference>
<reference evidence="8" key="2">
    <citation type="submission" date="2019-02" db="EMBL/GenBank/DDBJ databases">
        <authorList>
            <person name="Chen S.-C."/>
            <person name="Chien H.-H."/>
            <person name="Lai M.-C."/>
        </authorList>
    </citation>
    <scope>NUCLEOTIDE SEQUENCE</scope>
    <source>
        <strain evidence="8">N2F9704</strain>
    </source>
</reference>
<keyword evidence="3" id="KW-1003">Cell membrane</keyword>
<dbReference type="RefSeq" id="WP_265580720.1">
    <property type="nucleotide sequence ID" value="NZ_CP036172.1"/>
</dbReference>
<dbReference type="AlphaFoldDB" id="A0A8A3S7Y4"/>
<keyword evidence="2" id="KW-0813">Transport</keyword>
<feature type="transmembrane region" description="Helical" evidence="7">
    <location>
        <begin position="61"/>
        <end position="84"/>
    </location>
</feature>
<dbReference type="PANTHER" id="PTHR43549:SF2">
    <property type="entry name" value="MULTIDRUG RESISTANCE PROTEIN NORM-RELATED"/>
    <property type="match status" value="1"/>
</dbReference>
<dbReference type="GO" id="GO:0042910">
    <property type="term" value="F:xenobiotic transmembrane transporter activity"/>
    <property type="evidence" value="ECO:0007669"/>
    <property type="project" value="InterPro"/>
</dbReference>
<evidence type="ECO:0000256" key="2">
    <source>
        <dbReference type="ARBA" id="ARBA00022448"/>
    </source>
</evidence>